<dbReference type="AlphaFoldDB" id="A0AAW3V3X7"/>
<proteinExistence type="predicted"/>
<evidence type="ECO:0000313" key="2">
    <source>
        <dbReference type="Proteomes" id="UP000518681"/>
    </source>
</evidence>
<dbReference type="EMBL" id="JACIIK010000011">
    <property type="protein sequence ID" value="MBB6205218.1"/>
    <property type="molecule type" value="Genomic_DNA"/>
</dbReference>
<protein>
    <submittedName>
        <fullName evidence="1">Uncharacterized protein</fullName>
    </submittedName>
</protein>
<reference evidence="1 2" key="1">
    <citation type="submission" date="2020-08" db="EMBL/GenBank/DDBJ databases">
        <title>Genomic Encyclopedia of Type Strains, Phase IV (KMG-V): Genome sequencing to study the core and pangenomes of soil and plant-associated prokaryotes.</title>
        <authorList>
            <person name="Whitman W."/>
        </authorList>
    </citation>
    <scope>NUCLEOTIDE SEQUENCE [LARGE SCALE GENOMIC DNA]</scope>
    <source>
        <strain evidence="1 2">SEMIA 4013</strain>
    </source>
</reference>
<evidence type="ECO:0000313" key="1">
    <source>
        <dbReference type="EMBL" id="MBB6205218.1"/>
    </source>
</evidence>
<comment type="caution">
    <text evidence="1">The sequence shown here is derived from an EMBL/GenBank/DDBJ whole genome shotgun (WGS) entry which is preliminary data.</text>
</comment>
<dbReference type="Proteomes" id="UP000518681">
    <property type="component" value="Unassembled WGS sequence"/>
</dbReference>
<accession>A0AAW3V3X7</accession>
<gene>
    <name evidence="1" type="ORF">GGD69_006112</name>
</gene>
<sequence>MFKKRLFFGVRLESFRPSIAVIVRLGISEPLYT</sequence>
<organism evidence="1 2">
    <name type="scientific">Paraburkholderia fungorum</name>
    <dbReference type="NCBI Taxonomy" id="134537"/>
    <lineage>
        <taxon>Bacteria</taxon>
        <taxon>Pseudomonadati</taxon>
        <taxon>Pseudomonadota</taxon>
        <taxon>Betaproteobacteria</taxon>
        <taxon>Burkholderiales</taxon>
        <taxon>Burkholderiaceae</taxon>
        <taxon>Paraburkholderia</taxon>
    </lineage>
</organism>
<name>A0AAW3V3X7_9BURK</name>